<evidence type="ECO:0000256" key="5">
    <source>
        <dbReference type="ARBA" id="ARBA00023163"/>
    </source>
</evidence>
<dbReference type="Gene3D" id="3.40.50.2300">
    <property type="match status" value="1"/>
</dbReference>
<dbReference type="STRING" id="756499.Desde_1701"/>
<dbReference type="KEGG" id="ddh:Desde_1701"/>
<dbReference type="Proteomes" id="UP000006053">
    <property type="component" value="Chromosome"/>
</dbReference>
<accession>I4A818</accession>
<dbReference type="PANTHER" id="PTHR48111">
    <property type="entry name" value="REGULATOR OF RPOS"/>
    <property type="match status" value="1"/>
</dbReference>
<proteinExistence type="predicted"/>
<dbReference type="PROSITE" id="PS50110">
    <property type="entry name" value="RESPONSE_REGULATORY"/>
    <property type="match status" value="1"/>
</dbReference>
<evidence type="ECO:0000256" key="1">
    <source>
        <dbReference type="ARBA" id="ARBA00018672"/>
    </source>
</evidence>
<feature type="modified residue" description="4-aspartylphosphate" evidence="7">
    <location>
        <position position="50"/>
    </location>
</feature>
<evidence type="ECO:0000313" key="9">
    <source>
        <dbReference type="EMBL" id="AFM00103.1"/>
    </source>
</evidence>
<evidence type="ECO:0000256" key="2">
    <source>
        <dbReference type="ARBA" id="ARBA00023012"/>
    </source>
</evidence>
<dbReference type="GO" id="GO:0005829">
    <property type="term" value="C:cytosol"/>
    <property type="evidence" value="ECO:0007669"/>
    <property type="project" value="TreeGrafter"/>
</dbReference>
<dbReference type="GO" id="GO:0000976">
    <property type="term" value="F:transcription cis-regulatory region binding"/>
    <property type="evidence" value="ECO:0007669"/>
    <property type="project" value="TreeGrafter"/>
</dbReference>
<sequence>MRILLVEDEKGLSGYIAKGLKNGYAVDAVYDGEEVLFEYEVNEYDLIVLDLNLPKKDGLEVLRRIREKNADIKTPKKQDRKAHFFDPVFPLFWA</sequence>
<keyword evidence="5" id="KW-0804">Transcription</keyword>
<dbReference type="GO" id="GO:0006355">
    <property type="term" value="P:regulation of DNA-templated transcription"/>
    <property type="evidence" value="ECO:0007669"/>
    <property type="project" value="TreeGrafter"/>
</dbReference>
<evidence type="ECO:0000259" key="8">
    <source>
        <dbReference type="PROSITE" id="PS50110"/>
    </source>
</evidence>
<dbReference type="OrthoDB" id="9790442at2"/>
<gene>
    <name evidence="9" type="ordered locus">Desde_1701</name>
</gene>
<evidence type="ECO:0000256" key="7">
    <source>
        <dbReference type="PROSITE-ProRule" id="PRU00169"/>
    </source>
</evidence>
<evidence type="ECO:0000313" key="10">
    <source>
        <dbReference type="Proteomes" id="UP000006053"/>
    </source>
</evidence>
<feature type="domain" description="Response regulatory" evidence="8">
    <location>
        <begin position="2"/>
        <end position="94"/>
    </location>
</feature>
<protein>
    <recommendedName>
        <fullName evidence="1">Stage 0 sporulation protein A homolog</fullName>
    </recommendedName>
</protein>
<keyword evidence="7" id="KW-0597">Phosphoprotein</keyword>
<comment type="function">
    <text evidence="6">May play the central regulatory role in sporulation. It may be an element of the effector pathway responsible for the activation of sporulation genes in response to nutritional stress. Spo0A may act in concert with spo0H (a sigma factor) to control the expression of some genes that are critical to the sporulation process.</text>
</comment>
<keyword evidence="2" id="KW-0902">Two-component regulatory system</keyword>
<keyword evidence="3" id="KW-0805">Transcription regulation</keyword>
<organism evidence="9 10">
    <name type="scientific">Desulfitobacterium dehalogenans (strain ATCC 51507 / DSM 9161 / JW/IU-DC1)</name>
    <dbReference type="NCBI Taxonomy" id="756499"/>
    <lineage>
        <taxon>Bacteria</taxon>
        <taxon>Bacillati</taxon>
        <taxon>Bacillota</taxon>
        <taxon>Clostridia</taxon>
        <taxon>Eubacteriales</taxon>
        <taxon>Desulfitobacteriaceae</taxon>
        <taxon>Desulfitobacterium</taxon>
    </lineage>
</organism>
<dbReference type="SUPFAM" id="SSF52172">
    <property type="entry name" value="CheY-like"/>
    <property type="match status" value="1"/>
</dbReference>
<dbReference type="PANTHER" id="PTHR48111:SF22">
    <property type="entry name" value="REGULATOR OF RPOS"/>
    <property type="match status" value="1"/>
</dbReference>
<keyword evidence="4 9" id="KW-0238">DNA-binding</keyword>
<dbReference type="InterPro" id="IPR011006">
    <property type="entry name" value="CheY-like_superfamily"/>
</dbReference>
<keyword evidence="10" id="KW-1185">Reference proteome</keyword>
<dbReference type="InterPro" id="IPR039420">
    <property type="entry name" value="WalR-like"/>
</dbReference>
<evidence type="ECO:0000256" key="3">
    <source>
        <dbReference type="ARBA" id="ARBA00023015"/>
    </source>
</evidence>
<dbReference type="GO" id="GO:0032993">
    <property type="term" value="C:protein-DNA complex"/>
    <property type="evidence" value="ECO:0007669"/>
    <property type="project" value="TreeGrafter"/>
</dbReference>
<evidence type="ECO:0000256" key="6">
    <source>
        <dbReference type="ARBA" id="ARBA00024867"/>
    </source>
</evidence>
<reference evidence="9 10" key="2">
    <citation type="journal article" date="2015" name="J. Bacteriol.">
        <title>Genomic, proteomic, and biochemical analysis of the organohalide respiratory pathway in Desulfitobacterium dehalogenans.</title>
        <authorList>
            <person name="Kruse T."/>
            <person name="van de Pas B.A."/>
            <person name="Atteia A."/>
            <person name="Krab K."/>
            <person name="Hagen W.R."/>
            <person name="Goodwin L."/>
            <person name="Chain P."/>
            <person name="Boeren S."/>
            <person name="Maphosa F."/>
            <person name="Schraa G."/>
            <person name="de Vos W.M."/>
            <person name="van der Oost J."/>
            <person name="Smidt H."/>
            <person name="Stams A.J."/>
        </authorList>
    </citation>
    <scope>NUCLEOTIDE SEQUENCE [LARGE SCALE GENOMIC DNA]</scope>
    <source>
        <strain evidence="10">ATCC 51507 / DSM 9161 / JW/IU-DC1</strain>
    </source>
</reference>
<dbReference type="GO" id="GO:0000156">
    <property type="term" value="F:phosphorelay response regulator activity"/>
    <property type="evidence" value="ECO:0007669"/>
    <property type="project" value="TreeGrafter"/>
</dbReference>
<dbReference type="eggNOG" id="COG0745">
    <property type="taxonomic scope" value="Bacteria"/>
</dbReference>
<name>I4A818_DESDJ</name>
<dbReference type="InterPro" id="IPR001789">
    <property type="entry name" value="Sig_transdc_resp-reg_receiver"/>
</dbReference>
<dbReference type="EMBL" id="CP003348">
    <property type="protein sequence ID" value="AFM00103.1"/>
    <property type="molecule type" value="Genomic_DNA"/>
</dbReference>
<dbReference type="AlphaFoldDB" id="I4A818"/>
<reference evidence="10" key="1">
    <citation type="submission" date="2012-06" db="EMBL/GenBank/DDBJ databases">
        <title>Complete sequence of Desulfitobacterium dehalogenans ATCC 51507.</title>
        <authorList>
            <person name="Lucas S."/>
            <person name="Han J."/>
            <person name="Lapidus A."/>
            <person name="Cheng J.-F."/>
            <person name="Goodwin L."/>
            <person name="Pitluck S."/>
            <person name="Peters L."/>
            <person name="Ovchinnikova G."/>
            <person name="Teshima H."/>
            <person name="Detter J.C."/>
            <person name="Han C."/>
            <person name="Tapia R."/>
            <person name="Land M."/>
            <person name="Hauser L."/>
            <person name="Kyrpides N."/>
            <person name="Ivanova N."/>
            <person name="Pagani I."/>
            <person name="Kruse T."/>
            <person name="de Vos W.M."/>
            <person name="Smidt H."/>
            <person name="Woyke T."/>
        </authorList>
    </citation>
    <scope>NUCLEOTIDE SEQUENCE [LARGE SCALE GENOMIC DNA]</scope>
    <source>
        <strain evidence="10">ATCC 51507 / DSM 9161 / JW/IU-DC1</strain>
    </source>
</reference>
<evidence type="ECO:0000256" key="4">
    <source>
        <dbReference type="ARBA" id="ARBA00023125"/>
    </source>
</evidence>
<dbReference type="RefSeq" id="WP_014793591.1">
    <property type="nucleotide sequence ID" value="NC_018017.1"/>
</dbReference>
<dbReference type="HOGENOM" id="CLU_000445_69_9_9"/>
<dbReference type="Pfam" id="PF00072">
    <property type="entry name" value="Response_reg"/>
    <property type="match status" value="1"/>
</dbReference>